<evidence type="ECO:0000256" key="1">
    <source>
        <dbReference type="SAM" id="Phobius"/>
    </source>
</evidence>
<evidence type="ECO:0008006" key="4">
    <source>
        <dbReference type="Google" id="ProtNLM"/>
    </source>
</evidence>
<keyword evidence="1" id="KW-0812">Transmembrane</keyword>
<keyword evidence="1" id="KW-1133">Transmembrane helix</keyword>
<dbReference type="InterPro" id="IPR021330">
    <property type="entry name" value="DUF2939"/>
</dbReference>
<dbReference type="Pfam" id="PF11159">
    <property type="entry name" value="DUF2939"/>
    <property type="match status" value="1"/>
</dbReference>
<proteinExistence type="predicted"/>
<organism evidence="2 3">
    <name type="scientific">Acinetobacter haemolyticus ATCC 19194</name>
    <dbReference type="NCBI Taxonomy" id="707232"/>
    <lineage>
        <taxon>Bacteria</taxon>
        <taxon>Pseudomonadati</taxon>
        <taxon>Pseudomonadota</taxon>
        <taxon>Gammaproteobacteria</taxon>
        <taxon>Moraxellales</taxon>
        <taxon>Moraxellaceae</taxon>
        <taxon>Acinetobacter</taxon>
    </lineage>
</organism>
<dbReference type="Proteomes" id="UP000003085">
    <property type="component" value="Unassembled WGS sequence"/>
</dbReference>
<comment type="caution">
    <text evidence="2">The sequence shown here is derived from an EMBL/GenBank/DDBJ whole genome shotgun (WGS) entry which is preliminary data.</text>
</comment>
<protein>
    <recommendedName>
        <fullName evidence="4">DUF2939 domain-containing protein</fullName>
    </recommendedName>
</protein>
<evidence type="ECO:0000313" key="3">
    <source>
        <dbReference type="Proteomes" id="UP000003085"/>
    </source>
</evidence>
<reference evidence="3" key="1">
    <citation type="submission" date="2010-03" db="EMBL/GenBank/DDBJ databases">
        <title>Complete sequence of Mobiluncus curtisii ATCC 43063.</title>
        <authorList>
            <person name="Muzny D."/>
            <person name="Qin X."/>
            <person name="Deng J."/>
            <person name="Jiang H."/>
            <person name="Liu Y."/>
            <person name="Qu J."/>
            <person name="Song X.-Z."/>
            <person name="Zhang L."/>
            <person name="Thornton R."/>
            <person name="Coyle M."/>
            <person name="Francisco L."/>
            <person name="Jackson L."/>
            <person name="Javaid M."/>
            <person name="Korchina V."/>
            <person name="Kovar C."/>
            <person name="Mata R."/>
            <person name="Mathew T."/>
            <person name="Ngo R."/>
            <person name="Nguyen L."/>
            <person name="Nguyen N."/>
            <person name="Okwuonu G."/>
            <person name="Ongeri F."/>
            <person name="Pham C."/>
            <person name="Simmons D."/>
            <person name="Wilczek-Boney K."/>
            <person name="Hale W."/>
            <person name="Jakkamsetti A."/>
            <person name="Pham P."/>
            <person name="Ruth R."/>
            <person name="San Lucas F."/>
            <person name="Warren J."/>
            <person name="Zhang J."/>
            <person name="Zhao Z."/>
            <person name="Zhou C."/>
            <person name="Zhu D."/>
            <person name="Lee S."/>
            <person name="Bess C."/>
            <person name="Blankenburg K."/>
            <person name="Forbes L."/>
            <person name="Fu Q."/>
            <person name="Gubbala S."/>
            <person name="Hirani K."/>
            <person name="Jayaseelan J.C."/>
            <person name="Lara F."/>
            <person name="Munidasa M."/>
            <person name="Palculict T."/>
            <person name="Patil S."/>
            <person name="Pu L.-L."/>
            <person name="Saada N."/>
            <person name="Tang L."/>
            <person name="Weissenberger G."/>
            <person name="Zhu Y."/>
            <person name="Hemphill L."/>
            <person name="Shang Y."/>
            <person name="Youmans B."/>
            <person name="Ayvaz T."/>
            <person name="Ross M."/>
            <person name="Santibanez J."/>
            <person name="Aqrawi P."/>
            <person name="Gross S."/>
            <person name="Joshi V."/>
            <person name="Fowler G."/>
            <person name="Nazareth L."/>
            <person name="Reid J."/>
            <person name="Worley K."/>
            <person name="Petrosino J."/>
            <person name="Highlander S."/>
            <person name="Gibbs R."/>
            <person name="Gibbs R."/>
        </authorList>
    </citation>
    <scope>NUCLEOTIDE SEQUENCE [LARGE SCALE GENOMIC DNA]</scope>
    <source>
        <strain evidence="3">ATCC 19194</strain>
    </source>
</reference>
<keyword evidence="1" id="KW-0472">Membrane</keyword>
<name>D4XUH7_ACIHA</name>
<feature type="transmembrane region" description="Helical" evidence="1">
    <location>
        <begin position="27"/>
        <end position="48"/>
    </location>
</feature>
<dbReference type="EMBL" id="ADMT01000244">
    <property type="protein sequence ID" value="EFF81170.1"/>
    <property type="molecule type" value="Genomic_DNA"/>
</dbReference>
<dbReference type="HOGENOM" id="CLU_089890_1_0_6"/>
<accession>D4XUH7</accession>
<sequence length="207" mass="23248">MSFTDHIVKKLFIAEDKMSQKLKMTSIVLVLLVFGYLFASPYLTIYQIRQAIEQEDSAALASHIDFPSVRQSLKDQVNAQMLQDMPQAPSSERGLAALGAILASSMLDKVVDVMVSPQGIKMLMQGKQLKDSLPMQTQSDFQTTHSSESASLSGAEKVSYKGRYQSFNQFAVEIQHPHNRFPTKIILQRTGLSWKVTQIQLPIEQNR</sequence>
<evidence type="ECO:0000313" key="2">
    <source>
        <dbReference type="EMBL" id="EFF81170.1"/>
    </source>
</evidence>
<dbReference type="AlphaFoldDB" id="D4XUH7"/>
<gene>
    <name evidence="2" type="ORF">HMP0015_3369</name>
</gene>